<feature type="compositionally biased region" description="Acidic residues" evidence="6">
    <location>
        <begin position="141"/>
        <end position="153"/>
    </location>
</feature>
<dbReference type="GO" id="GO:0008270">
    <property type="term" value="F:zinc ion binding"/>
    <property type="evidence" value="ECO:0007669"/>
    <property type="project" value="UniProtKB-KW"/>
</dbReference>
<keyword evidence="2" id="KW-0479">Metal-binding</keyword>
<sequence>LYAFICMENFLPSLRRARTASTPRSINAQLLAASAASDASTLDLNTRDTFDSLPVAVWSGRRFVNAEAVSRKGARGRTSWIKAEGIFVFEILAHNTLGEAYWICRHCDESGMLKKLFVASATTGASTHLRLVHRITSSSEAESETPQDSEDSEPPSKRQRSCLVAIPKTKVSNIQELAIGYLVDASNPLTTFQNPYLQALLRQFDYDLFQQVNWSDKSQARELHQLYEAKRVIVKEEMRQALTKVHLSFDLWTSPNRLAIIAVFGHFINPAGNDSRYLLALRRQPGAHSGENIASTMCQVIRDWDLVDSVGAVVSDNASNNDTCLQNLYPQLSPSYTSEDAIHRRLRCYGHILNLVGRAFLHGVDREALEQESDALLDAGRLSDDLALWRARGPVGKLRNIIRYVRSSPQRSERFLAISNEADDTIDHEEAGGDTSHGFTLYQESSQELNLILSNDTRWNSTYLMLKRALLKRTQIDGFILNDKTLGNPSQRLPDDDTLTNEDWNILIELKDILEPLYQQTKRCEGWGRKGAHGRLWEVLSGMEYLLDRLEEWKKLFDLPTDEEIDLTASQLSQSQSNRSIRRLRTSQQASQSSQSSVRPPASITNIPTHARNDYLPAQRLAFLRQLHGGDFDSCGYLRLSITNAWQVLDRYYTKFAESPLYAASVILHPGLGLPWLEKRWNTLQSRTWILEAKEGLYEYWQRWYVNRTTPPPAATNAQGTFTSISTTPSVEDSGYTQWLNNRAHQVAANEASELDQYYRQTIAQPVDNPVRWWISHRKTFQLLVDLPSIYSLSLRWQQTVRGHLASPSLR</sequence>
<proteinExistence type="predicted"/>
<dbReference type="SUPFAM" id="SSF53098">
    <property type="entry name" value="Ribonuclease H-like"/>
    <property type="match status" value="1"/>
</dbReference>
<feature type="region of interest" description="Disordered" evidence="6">
    <location>
        <begin position="576"/>
        <end position="609"/>
    </location>
</feature>
<dbReference type="AlphaFoldDB" id="A0A161W252"/>
<dbReference type="STRING" id="1573173.A0A161W252"/>
<keyword evidence="3" id="KW-0863">Zinc-finger</keyword>
<comment type="subcellular location">
    <subcellularLocation>
        <location evidence="1">Nucleus</location>
    </subcellularLocation>
</comment>
<feature type="compositionally biased region" description="Low complexity" evidence="6">
    <location>
        <begin position="587"/>
        <end position="597"/>
    </location>
</feature>
<evidence type="ECO:0000313" key="7">
    <source>
        <dbReference type="EMBL" id="KZL65223.1"/>
    </source>
</evidence>
<evidence type="ECO:0000256" key="6">
    <source>
        <dbReference type="SAM" id="MobiDB-lite"/>
    </source>
</evidence>
<gene>
    <name evidence="7" type="ORF">CI238_11846</name>
</gene>
<evidence type="ECO:0000256" key="3">
    <source>
        <dbReference type="ARBA" id="ARBA00022771"/>
    </source>
</evidence>
<dbReference type="Proteomes" id="UP000076584">
    <property type="component" value="Unassembled WGS sequence"/>
</dbReference>
<reference evidence="7 8" key="1">
    <citation type="submission" date="2015-06" db="EMBL/GenBank/DDBJ databases">
        <title>Survival trade-offs in plant roots during colonization by closely related pathogenic and mutualistic fungi.</title>
        <authorList>
            <person name="Hacquard S."/>
            <person name="Kracher B."/>
            <person name="Hiruma K."/>
            <person name="Weinman A."/>
            <person name="Muench P."/>
            <person name="Garrido Oter R."/>
            <person name="Ver Loren van Themaat E."/>
            <person name="Dallerey J.-F."/>
            <person name="Damm U."/>
            <person name="Henrissat B."/>
            <person name="Lespinet O."/>
            <person name="Thon M."/>
            <person name="Kemen E."/>
            <person name="McHardy A.C."/>
            <person name="Schulze-Lefert P."/>
            <person name="O'Connell R.J."/>
        </authorList>
    </citation>
    <scope>NUCLEOTIDE SEQUENCE [LARGE SCALE GENOMIC DNA]</scope>
    <source>
        <strain evidence="7 8">MAFF 238704</strain>
    </source>
</reference>
<dbReference type="EMBL" id="LFIW01002637">
    <property type="protein sequence ID" value="KZL65223.1"/>
    <property type="molecule type" value="Genomic_DNA"/>
</dbReference>
<comment type="caution">
    <text evidence="7">The sequence shown here is derived from an EMBL/GenBank/DDBJ whole genome shotgun (WGS) entry which is preliminary data.</text>
</comment>
<evidence type="ECO:0000256" key="1">
    <source>
        <dbReference type="ARBA" id="ARBA00004123"/>
    </source>
</evidence>
<accession>A0A161W252</accession>
<evidence type="ECO:0000256" key="2">
    <source>
        <dbReference type="ARBA" id="ARBA00022723"/>
    </source>
</evidence>
<keyword evidence="5" id="KW-0539">Nucleus</keyword>
<name>A0A161W252_COLIC</name>
<feature type="non-terminal residue" evidence="7">
    <location>
        <position position="1"/>
    </location>
</feature>
<dbReference type="InterPro" id="IPR052035">
    <property type="entry name" value="ZnF_BED_domain_contain"/>
</dbReference>
<keyword evidence="8" id="KW-1185">Reference proteome</keyword>
<evidence type="ECO:0000256" key="4">
    <source>
        <dbReference type="ARBA" id="ARBA00022833"/>
    </source>
</evidence>
<organism evidence="7 8">
    <name type="scientific">Colletotrichum incanum</name>
    <name type="common">Soybean anthracnose fungus</name>
    <dbReference type="NCBI Taxonomy" id="1573173"/>
    <lineage>
        <taxon>Eukaryota</taxon>
        <taxon>Fungi</taxon>
        <taxon>Dikarya</taxon>
        <taxon>Ascomycota</taxon>
        <taxon>Pezizomycotina</taxon>
        <taxon>Sordariomycetes</taxon>
        <taxon>Hypocreomycetidae</taxon>
        <taxon>Glomerellales</taxon>
        <taxon>Glomerellaceae</taxon>
        <taxon>Colletotrichum</taxon>
        <taxon>Colletotrichum spaethianum species complex</taxon>
    </lineage>
</organism>
<evidence type="ECO:0000256" key="5">
    <source>
        <dbReference type="ARBA" id="ARBA00023242"/>
    </source>
</evidence>
<dbReference type="PANTHER" id="PTHR46481:SF10">
    <property type="entry name" value="ZINC FINGER BED DOMAIN-CONTAINING PROTEIN 39"/>
    <property type="match status" value="1"/>
</dbReference>
<dbReference type="PANTHER" id="PTHR46481">
    <property type="entry name" value="ZINC FINGER BED DOMAIN-CONTAINING PROTEIN 4"/>
    <property type="match status" value="1"/>
</dbReference>
<keyword evidence="4" id="KW-0862">Zinc</keyword>
<feature type="region of interest" description="Disordered" evidence="6">
    <location>
        <begin position="136"/>
        <end position="159"/>
    </location>
</feature>
<dbReference type="InterPro" id="IPR012337">
    <property type="entry name" value="RNaseH-like_sf"/>
</dbReference>
<protein>
    <submittedName>
        <fullName evidence="7">Transposase-like protein</fullName>
    </submittedName>
</protein>
<evidence type="ECO:0000313" key="8">
    <source>
        <dbReference type="Proteomes" id="UP000076584"/>
    </source>
</evidence>
<dbReference type="GO" id="GO:0005634">
    <property type="term" value="C:nucleus"/>
    <property type="evidence" value="ECO:0007669"/>
    <property type="project" value="UniProtKB-SubCell"/>
</dbReference>